<organism evidence="11 12">
    <name type="scientific">Strongylocentrotus purpuratus</name>
    <name type="common">Purple sea urchin</name>
    <dbReference type="NCBI Taxonomy" id="7668"/>
    <lineage>
        <taxon>Eukaryota</taxon>
        <taxon>Metazoa</taxon>
        <taxon>Echinodermata</taxon>
        <taxon>Eleutherozoa</taxon>
        <taxon>Echinozoa</taxon>
        <taxon>Echinoidea</taxon>
        <taxon>Euechinoidea</taxon>
        <taxon>Echinacea</taxon>
        <taxon>Camarodonta</taxon>
        <taxon>Echinidea</taxon>
        <taxon>Strongylocentrotidae</taxon>
        <taxon>Strongylocentrotus</taxon>
    </lineage>
</organism>
<evidence type="ECO:0000256" key="1">
    <source>
        <dbReference type="ARBA" id="ARBA00022517"/>
    </source>
</evidence>
<dbReference type="OrthoDB" id="5571054at2759"/>
<keyword evidence="5 7" id="KW-0539">Nucleus</keyword>
<dbReference type="GO" id="GO:0043021">
    <property type="term" value="F:ribonucleoprotein complex binding"/>
    <property type="evidence" value="ECO:0000318"/>
    <property type="project" value="GO_Central"/>
</dbReference>
<reference evidence="11" key="2">
    <citation type="submission" date="2021-01" db="UniProtKB">
        <authorList>
            <consortium name="EnsemblMetazoa"/>
        </authorList>
    </citation>
    <scope>IDENTIFICATION</scope>
</reference>
<dbReference type="GO" id="GO:0000463">
    <property type="term" value="P:maturation of LSU-rRNA from tricistronic rRNA transcript (SSU-rRNA, 5.8S rRNA, LSU-rRNA)"/>
    <property type="evidence" value="ECO:0000318"/>
    <property type="project" value="GO_Central"/>
</dbReference>
<comment type="function">
    <text evidence="6">Component of the PeBoW complex, which is required for maturation of 28S and 5.8S ribosomal RNAs and formation of the 60S ribosome.</text>
</comment>
<comment type="similarity">
    <text evidence="7">Belongs to the WD repeat BOP1/ERB1 family.</text>
</comment>
<evidence type="ECO:0000256" key="5">
    <source>
        <dbReference type="ARBA" id="ARBA00023242"/>
    </source>
</evidence>
<dbReference type="PANTHER" id="PTHR17605:SF0">
    <property type="entry name" value="RIBOSOME BIOGENESIS PROTEIN BOP1"/>
    <property type="match status" value="1"/>
</dbReference>
<evidence type="ECO:0000256" key="7">
    <source>
        <dbReference type="HAMAP-Rule" id="MF_03027"/>
    </source>
</evidence>
<sequence length="808" mass="93315">MATTSRKRPARGKRNDELEEKLNLFVDAPADDDDEEKDSDKSDSDLSEGFDEESGSEQEGEYDPFANFDENDSDEDDEDFKPSDVSDEEDKSISDMSEGEDDTSEDADDEETKEPVTLRKKGKQLKKGKQQGESRKKKAVTDDVIESSSRPAVTGESPKEPLDNQPSQGNDYEFDSSDEEDIRNTVGNIPMEWYEGYKHLGYDVKGQRIVKPEGRDKLDEFLNKMDNPDYWRTIFDKKLGKDVVLNEEQLLTIQRIQQGFYPETTFDPYEPYIDHFTYEKMIHPVTRRPAHKRSFIPSLTEKDKVSKLVHAIKMGWMKLPSEIEADRKRKEEEEKKGPKFYDLWGKEDNTKMTRRHHAHIAAPKMKLPGHEESYNPLPEYLPTEEEVLAWNEQDAEDRKSDFVPKKYDCLRKVPYYPRFIQDRFERCLDLYLCPRQRRMRVQVEPEELLPKLPRPKDLQPFPTTQAIVYEGHKSYVRSISTDQSGEWFVSGSDDKTVRFWEVSTGRCMKTIEMADTVLNVAWCPNPAVCLVAVCAENSIYIINPHLGDKMVASGTDRLIEGYERPEEMKTSPLVEWIVVEDEEKKEQGFRLQLKHFKAVKQVTWHGKGDYFSAVIPDGGNSSVLIHQLSKRRSQAPFKKNKGLVQCVAFHPTRPFFFVATQRYIRVYHLMKQELTKKLLSSARWVSSISIHPAGDNVLIGSYDCRVSWFDMDLSTKPYQTLRHHRKAVRQVNYHHRYPLFASASDDGAVMIFHGQVYNDLLQNPLIVPVKILRGHVITNSLGVLACEFHPTQPWILTAGADATIRLFT</sequence>
<feature type="region of interest" description="Disordered" evidence="9">
    <location>
        <begin position="1"/>
        <end position="180"/>
    </location>
</feature>
<dbReference type="GO" id="GO:0000466">
    <property type="term" value="P:maturation of 5.8S rRNA from tricistronic rRNA transcript (SSU-rRNA, 5.8S rRNA, LSU-rRNA)"/>
    <property type="evidence" value="ECO:0007669"/>
    <property type="project" value="UniProtKB-UniRule"/>
</dbReference>
<feature type="compositionally biased region" description="Acidic residues" evidence="9">
    <location>
        <begin position="45"/>
        <end position="62"/>
    </location>
</feature>
<dbReference type="PROSITE" id="PS50294">
    <property type="entry name" value="WD_REPEATS_REGION"/>
    <property type="match status" value="1"/>
</dbReference>
<comment type="function">
    <text evidence="7">Required for maturation of ribosomal RNAs and formation of the large ribosomal subunit.</text>
</comment>
<keyword evidence="3 8" id="KW-0853">WD repeat</keyword>
<dbReference type="RefSeq" id="XP_780573.3">
    <property type="nucleotide sequence ID" value="XM_775480.5"/>
</dbReference>
<keyword evidence="2 7" id="KW-0698">rRNA processing</keyword>
<dbReference type="Pfam" id="PF08145">
    <property type="entry name" value="BOP1NT"/>
    <property type="match status" value="1"/>
</dbReference>
<name>A0A7M7R9M9_STRPU</name>
<dbReference type="GO" id="GO:0030687">
    <property type="term" value="C:preribosome, large subunit precursor"/>
    <property type="evidence" value="ECO:0000318"/>
    <property type="project" value="GO_Central"/>
</dbReference>
<dbReference type="HAMAP" id="MF_03027">
    <property type="entry name" value="BOP1"/>
    <property type="match status" value="1"/>
</dbReference>
<dbReference type="SMART" id="SM01035">
    <property type="entry name" value="BOP1NT"/>
    <property type="match status" value="1"/>
</dbReference>
<feature type="domain" description="BOP1 N-terminal" evidence="10">
    <location>
        <begin position="194"/>
        <end position="462"/>
    </location>
</feature>
<dbReference type="InterPro" id="IPR001680">
    <property type="entry name" value="WD40_rpt"/>
</dbReference>
<dbReference type="PROSITE" id="PS50082">
    <property type="entry name" value="WD_REPEATS_2"/>
    <property type="match status" value="1"/>
</dbReference>
<feature type="compositionally biased region" description="Basic and acidic residues" evidence="9">
    <location>
        <begin position="13"/>
        <end position="22"/>
    </location>
</feature>
<proteinExistence type="inferred from homology"/>
<keyword evidence="12" id="KW-1185">Reference proteome</keyword>
<feature type="repeat" description="WD" evidence="8">
    <location>
        <begin position="469"/>
        <end position="510"/>
    </location>
</feature>
<accession>A0A7M7R9M9</accession>
<evidence type="ECO:0000256" key="8">
    <source>
        <dbReference type="PROSITE-ProRule" id="PRU00221"/>
    </source>
</evidence>
<dbReference type="CTD" id="23246"/>
<dbReference type="EnsemblMetazoa" id="XM_775480">
    <property type="protein sequence ID" value="XP_780573"/>
    <property type="gene ID" value="LOC575063"/>
</dbReference>
<evidence type="ECO:0000256" key="6">
    <source>
        <dbReference type="ARBA" id="ARBA00055102"/>
    </source>
</evidence>
<dbReference type="GO" id="GO:0070545">
    <property type="term" value="C:PeBoW complex"/>
    <property type="evidence" value="ECO:0000318"/>
    <property type="project" value="GO_Central"/>
</dbReference>
<dbReference type="OMA" id="MRPAKGE"/>
<evidence type="ECO:0000256" key="9">
    <source>
        <dbReference type="SAM" id="MobiDB-lite"/>
    </source>
</evidence>
<dbReference type="Pfam" id="PF00400">
    <property type="entry name" value="WD40"/>
    <property type="match status" value="4"/>
</dbReference>
<dbReference type="SUPFAM" id="SSF50978">
    <property type="entry name" value="WD40 repeat-like"/>
    <property type="match status" value="1"/>
</dbReference>
<dbReference type="InterPro" id="IPR028598">
    <property type="entry name" value="BOP1/Erb1"/>
</dbReference>
<dbReference type="Proteomes" id="UP000007110">
    <property type="component" value="Unassembled WGS sequence"/>
</dbReference>
<dbReference type="KEGG" id="spu:575063"/>
<keyword evidence="4" id="KW-0677">Repeat</keyword>
<feature type="compositionally biased region" description="Acidic residues" evidence="9">
    <location>
        <begin position="97"/>
        <end position="112"/>
    </location>
</feature>
<keyword evidence="1 7" id="KW-0690">Ribosome biogenesis</keyword>
<evidence type="ECO:0000313" key="12">
    <source>
        <dbReference type="Proteomes" id="UP000007110"/>
    </source>
</evidence>
<feature type="compositionally biased region" description="Basic residues" evidence="9">
    <location>
        <begin position="1"/>
        <end position="12"/>
    </location>
</feature>
<dbReference type="GO" id="GO:0005654">
    <property type="term" value="C:nucleoplasm"/>
    <property type="evidence" value="ECO:0007669"/>
    <property type="project" value="UniProtKB-SubCell"/>
</dbReference>
<dbReference type="InParanoid" id="A0A7M7R9M9"/>
<dbReference type="AlphaFoldDB" id="A0A7M7R9M9"/>
<feature type="compositionally biased region" description="Basic residues" evidence="9">
    <location>
        <begin position="118"/>
        <end position="129"/>
    </location>
</feature>
<dbReference type="InterPro" id="IPR036322">
    <property type="entry name" value="WD40_repeat_dom_sf"/>
</dbReference>
<protein>
    <recommendedName>
        <fullName evidence="7">Ribosome biogenesis protein BOP1 homolog</fullName>
    </recommendedName>
</protein>
<evidence type="ECO:0000313" key="11">
    <source>
        <dbReference type="EnsemblMetazoa" id="XP_780573"/>
    </source>
</evidence>
<dbReference type="FunCoup" id="A0A7M7R9M9">
    <property type="interactions" value="1235"/>
</dbReference>
<dbReference type="Gene3D" id="2.130.10.10">
    <property type="entry name" value="YVTN repeat-like/Quinoprotein amine dehydrogenase"/>
    <property type="match status" value="1"/>
</dbReference>
<evidence type="ECO:0000256" key="3">
    <source>
        <dbReference type="ARBA" id="ARBA00022574"/>
    </source>
</evidence>
<dbReference type="PANTHER" id="PTHR17605">
    <property type="entry name" value="RIBOSOME BIOGENESIS PROTEIN BOP1 BLOCK OF PROLIFERATION 1 PROTEIN"/>
    <property type="match status" value="1"/>
</dbReference>
<evidence type="ECO:0000256" key="2">
    <source>
        <dbReference type="ARBA" id="ARBA00022552"/>
    </source>
</evidence>
<evidence type="ECO:0000256" key="4">
    <source>
        <dbReference type="ARBA" id="ARBA00022737"/>
    </source>
</evidence>
<evidence type="ECO:0000259" key="10">
    <source>
        <dbReference type="SMART" id="SM01035"/>
    </source>
</evidence>
<dbReference type="InterPro" id="IPR012953">
    <property type="entry name" value="BOP1_N_dom"/>
</dbReference>
<dbReference type="SMART" id="SM00320">
    <property type="entry name" value="WD40"/>
    <property type="match status" value="6"/>
</dbReference>
<comment type="subcellular location">
    <subcellularLocation>
        <location evidence="7">Nucleus</location>
        <location evidence="7">Nucleolus</location>
    </subcellularLocation>
    <subcellularLocation>
        <location evidence="7">Nucleus</location>
        <location evidence="7">Nucleoplasm</location>
    </subcellularLocation>
</comment>
<reference evidence="12" key="1">
    <citation type="submission" date="2015-02" db="EMBL/GenBank/DDBJ databases">
        <title>Genome sequencing for Strongylocentrotus purpuratus.</title>
        <authorList>
            <person name="Murali S."/>
            <person name="Liu Y."/>
            <person name="Vee V."/>
            <person name="English A."/>
            <person name="Wang M."/>
            <person name="Skinner E."/>
            <person name="Han Y."/>
            <person name="Muzny D.M."/>
            <person name="Worley K.C."/>
            <person name="Gibbs R.A."/>
        </authorList>
    </citation>
    <scope>NUCLEOTIDE SEQUENCE</scope>
</reference>
<dbReference type="GeneID" id="575063"/>
<dbReference type="InterPro" id="IPR015943">
    <property type="entry name" value="WD40/YVTN_repeat-like_dom_sf"/>
</dbReference>
<feature type="compositionally biased region" description="Acidic residues" evidence="9">
    <location>
        <begin position="69"/>
        <end position="90"/>
    </location>
</feature>
<dbReference type="FunFam" id="2.130.10.10:FF:000061">
    <property type="entry name" value="Ribosome biogenesis protein BOP1 homolog"/>
    <property type="match status" value="1"/>
</dbReference>